<dbReference type="SMART" id="SM00558">
    <property type="entry name" value="JmjC"/>
    <property type="match status" value="1"/>
</dbReference>
<dbReference type="Pfam" id="PF08879">
    <property type="entry name" value="WRC"/>
    <property type="match status" value="1"/>
</dbReference>
<evidence type="ECO:0000259" key="10">
    <source>
        <dbReference type="PROSITE" id="PS50089"/>
    </source>
</evidence>
<comment type="caution">
    <text evidence="13">The sequence shown here is derived from an EMBL/GenBank/DDBJ whole genome shotgun (WGS) entry which is preliminary data.</text>
</comment>
<feature type="compositionally biased region" description="Basic and acidic residues" evidence="9">
    <location>
        <begin position="78"/>
        <end position="96"/>
    </location>
</feature>
<feature type="domain" description="JmjC" evidence="11">
    <location>
        <begin position="587"/>
        <end position="991"/>
    </location>
</feature>
<keyword evidence="7" id="KW-0862">Zinc</keyword>
<dbReference type="OrthoDB" id="1667110at2759"/>
<dbReference type="GO" id="GO:0003712">
    <property type="term" value="F:transcription coregulator activity"/>
    <property type="evidence" value="ECO:0007669"/>
    <property type="project" value="TreeGrafter"/>
</dbReference>
<dbReference type="PROSITE" id="PS51667">
    <property type="entry name" value="WRC"/>
    <property type="match status" value="1"/>
</dbReference>
<evidence type="ECO:0000256" key="6">
    <source>
        <dbReference type="ARBA" id="ARBA00023242"/>
    </source>
</evidence>
<dbReference type="GO" id="GO:0008270">
    <property type="term" value="F:zinc ion binding"/>
    <property type="evidence" value="ECO:0007669"/>
    <property type="project" value="UniProtKB-KW"/>
</dbReference>
<keyword evidence="6" id="KW-0539">Nucleus</keyword>
<comment type="similarity">
    <text evidence="2">Belongs to the JARID1 histone demethylase family.</text>
</comment>
<gene>
    <name evidence="13" type="ORF">EPI10_034452</name>
</gene>
<dbReference type="AlphaFoldDB" id="A0A5B6U3L0"/>
<feature type="compositionally biased region" description="Basic residues" evidence="9">
    <location>
        <begin position="67"/>
        <end position="77"/>
    </location>
</feature>
<keyword evidence="3" id="KW-0479">Metal-binding</keyword>
<dbReference type="PROSITE" id="PS51184">
    <property type="entry name" value="JMJC"/>
    <property type="match status" value="1"/>
</dbReference>
<dbReference type="InterPro" id="IPR018866">
    <property type="entry name" value="Znf-4CXXC_R1"/>
</dbReference>
<dbReference type="GO" id="GO:0008168">
    <property type="term" value="F:methyltransferase activity"/>
    <property type="evidence" value="ECO:0007669"/>
    <property type="project" value="UniProtKB-KW"/>
</dbReference>
<keyword evidence="13" id="KW-0808">Transferase</keyword>
<feature type="compositionally biased region" description="Basic and acidic residues" evidence="9">
    <location>
        <begin position="128"/>
        <end position="138"/>
    </location>
</feature>
<evidence type="ECO:0000313" key="14">
    <source>
        <dbReference type="Proteomes" id="UP000325315"/>
    </source>
</evidence>
<name>A0A5B6U3L0_9ROSI</name>
<dbReference type="EMBL" id="SMMG02000027">
    <property type="protein sequence ID" value="KAA3452510.1"/>
    <property type="molecule type" value="Genomic_DNA"/>
</dbReference>
<keyword evidence="13" id="KW-0489">Methyltransferase</keyword>
<dbReference type="Gene3D" id="2.60.120.650">
    <property type="entry name" value="Cupin"/>
    <property type="match status" value="2"/>
</dbReference>
<comment type="caution">
    <text evidence="8">Lacks conserved residue(s) required for the propagation of feature annotation.</text>
</comment>
<keyword evidence="5" id="KW-0804">Transcription</keyword>
<proteinExistence type="inferred from homology"/>
<feature type="domain" description="RING-type" evidence="10">
    <location>
        <begin position="159"/>
        <end position="205"/>
    </location>
</feature>
<evidence type="ECO:0000256" key="7">
    <source>
        <dbReference type="PROSITE-ProRule" id="PRU00175"/>
    </source>
</evidence>
<dbReference type="GO" id="GO:0032454">
    <property type="term" value="F:histone H3K9 demethylase activity"/>
    <property type="evidence" value="ECO:0007669"/>
    <property type="project" value="InterPro"/>
</dbReference>
<dbReference type="GO" id="GO:0032259">
    <property type="term" value="P:methylation"/>
    <property type="evidence" value="ECO:0007669"/>
    <property type="project" value="UniProtKB-KW"/>
</dbReference>
<dbReference type="SUPFAM" id="SSF51197">
    <property type="entry name" value="Clavaminate synthase-like"/>
    <property type="match status" value="1"/>
</dbReference>
<keyword evidence="4" id="KW-0805">Transcription regulation</keyword>
<dbReference type="InterPro" id="IPR045109">
    <property type="entry name" value="LSDs-like"/>
</dbReference>
<dbReference type="Proteomes" id="UP000325315">
    <property type="component" value="Unassembled WGS sequence"/>
</dbReference>
<feature type="domain" description="WRC" evidence="12">
    <location>
        <begin position="23"/>
        <end position="68"/>
    </location>
</feature>
<keyword evidence="7" id="KW-0863">Zinc-finger</keyword>
<dbReference type="InterPro" id="IPR001841">
    <property type="entry name" value="Znf_RING"/>
</dbReference>
<evidence type="ECO:0000256" key="8">
    <source>
        <dbReference type="PROSITE-ProRule" id="PRU01002"/>
    </source>
</evidence>
<dbReference type="GO" id="GO:0031490">
    <property type="term" value="F:chromatin DNA binding"/>
    <property type="evidence" value="ECO:0007669"/>
    <property type="project" value="TreeGrafter"/>
</dbReference>
<dbReference type="Pfam" id="PF02373">
    <property type="entry name" value="JmjC"/>
    <property type="match status" value="1"/>
</dbReference>
<dbReference type="PANTHER" id="PTHR12549">
    <property type="entry name" value="JMJC DOMAIN-CONTAINING HISTONE DEMETHYLATION PROTEIN"/>
    <property type="match status" value="1"/>
</dbReference>
<dbReference type="PROSITE" id="PS50089">
    <property type="entry name" value="ZF_RING_2"/>
    <property type="match status" value="1"/>
</dbReference>
<evidence type="ECO:0000259" key="12">
    <source>
        <dbReference type="PROSITE" id="PS51667"/>
    </source>
</evidence>
<dbReference type="GO" id="GO:0000118">
    <property type="term" value="C:histone deacetylase complex"/>
    <property type="evidence" value="ECO:0007669"/>
    <property type="project" value="TreeGrafter"/>
</dbReference>
<evidence type="ECO:0000256" key="3">
    <source>
        <dbReference type="ARBA" id="ARBA00022723"/>
    </source>
</evidence>
<dbReference type="InterPro" id="IPR014977">
    <property type="entry name" value="WRC_dom"/>
</dbReference>
<evidence type="ECO:0000259" key="11">
    <source>
        <dbReference type="PROSITE" id="PS51184"/>
    </source>
</evidence>
<evidence type="ECO:0000256" key="1">
    <source>
        <dbReference type="ARBA" id="ARBA00004123"/>
    </source>
</evidence>
<evidence type="ECO:0000256" key="4">
    <source>
        <dbReference type="ARBA" id="ARBA00023015"/>
    </source>
</evidence>
<comment type="subcellular location">
    <subcellularLocation>
        <location evidence="1">Nucleus</location>
    </subcellularLocation>
</comment>
<evidence type="ECO:0000256" key="9">
    <source>
        <dbReference type="SAM" id="MobiDB-lite"/>
    </source>
</evidence>
<keyword evidence="14" id="KW-1185">Reference proteome</keyword>
<evidence type="ECO:0000313" key="13">
    <source>
        <dbReference type="EMBL" id="KAA3452510.1"/>
    </source>
</evidence>
<dbReference type="InterPro" id="IPR003347">
    <property type="entry name" value="JmjC_dom"/>
</dbReference>
<dbReference type="GO" id="GO:0000785">
    <property type="term" value="C:chromatin"/>
    <property type="evidence" value="ECO:0007669"/>
    <property type="project" value="TreeGrafter"/>
</dbReference>
<evidence type="ECO:0000256" key="2">
    <source>
        <dbReference type="ARBA" id="ARBA00006801"/>
    </source>
</evidence>
<dbReference type="PANTHER" id="PTHR12549:SF62">
    <property type="entry name" value="LYSINE-SPECIFIC DEMETHYLASE JMJ25-LIKE"/>
    <property type="match status" value="1"/>
</dbReference>
<sequence length="1026" mass="118328">MKKGEVVGEESFWNGEMVPFIAPPEELQCARNGRKWRCSRWRIHGESYCEFHFLHQKNRCKQNPAKTRPHKKKRKRTNQNERVEEEKGISVLDKDYGNGGEVEPWSRRTRNAKFAAETQENGPKSKGKKDGNGDKSESFSRTGNVSSAEKKEVAGGGYCHQCHQLKSRVQFCRKCQRKRYCDSCIKKWYPRFPEKAIAGSCPFCRKICNCKSCLRSDQLMKDVKNSGLPLNKEERIKHFKYLISLLYPFLKQFNEEQMKEIELEAKIQGLRSSEMELLRAVSSDYERLYCNNCKTSIVDLHRVCPKCSYELCLTCCWEIRGKCLRGGDKMVQRYFDRGKAYLHGGEPLSLDKEKNKRSSRKHVKLPSEWQVKGNGDIPCPVGKLGGRGHKCLELKCMLPANWVSMLKIKAERLVKLHKLDNGLGTLTGHCSCPFDNEIGVVNEAIQEHGSNERLYSPLAKDLQQGDLEHFQWHWIKGEPVIVRNVHELTSGLSWEPMVLWRAFRDVSNKKGSSNINVRAIDCLDLCEVELNIHKFFMGYLEGCVHSNSWPQILKLKDWPPSNHFEELLPRHCAEFVSSLPFLEYTNPFSGILNMAAKLPANSLKPDLGPKTYIAYGFVEELGRGDSVTKLHFDMSDAVNVLVHSAEVIHTSDQLADIEILKMRHVRQDQMELYSNYKDSNLPLEEQLGRDFWPKVAKHSKMKSITSKKEVNPCQCSDSTTKLLMKTLEFQNEENSKLDKESNGRIKEAHTIDTSFSNMHSPNGWDEDSCLLMKGQVDADVMVKVVKSPKRKSRTRKKKVKSCQTSLLVQNKEELEVGESNRKIYKTHSDKAIDACLTNEASGGGALWDIFRRQDVPKLEEYLRKHHREFRHVYCSPVDQVATLSQLYASAHWRVVHPIHDQTFYLNMHHKRKLKEEFGVEPWTIIQKLGEAIFIPAGCPHQSSDFLLIEMNAIFYVTWPQMRVYNSCTKVALDFVSPENIHECIRLTEEFRVLPHEHRSKEDKLEVKKMMLHALKYAVEELEKLTA</sequence>
<dbReference type="GO" id="GO:0006357">
    <property type="term" value="P:regulation of transcription by RNA polymerase II"/>
    <property type="evidence" value="ECO:0007669"/>
    <property type="project" value="TreeGrafter"/>
</dbReference>
<reference evidence="14" key="1">
    <citation type="journal article" date="2019" name="Plant Biotechnol. J.">
        <title>Genome sequencing of the Australian wild diploid species Gossypium australe highlights disease resistance and delayed gland morphogenesis.</title>
        <authorList>
            <person name="Cai Y."/>
            <person name="Cai X."/>
            <person name="Wang Q."/>
            <person name="Wang P."/>
            <person name="Zhang Y."/>
            <person name="Cai C."/>
            <person name="Xu Y."/>
            <person name="Wang K."/>
            <person name="Zhou Z."/>
            <person name="Wang C."/>
            <person name="Geng S."/>
            <person name="Li B."/>
            <person name="Dong Q."/>
            <person name="Hou Y."/>
            <person name="Wang H."/>
            <person name="Ai P."/>
            <person name="Liu Z."/>
            <person name="Yi F."/>
            <person name="Sun M."/>
            <person name="An G."/>
            <person name="Cheng J."/>
            <person name="Zhang Y."/>
            <person name="Shi Q."/>
            <person name="Xie Y."/>
            <person name="Shi X."/>
            <person name="Chang Y."/>
            <person name="Huang F."/>
            <person name="Chen Y."/>
            <person name="Hong S."/>
            <person name="Mi L."/>
            <person name="Sun Q."/>
            <person name="Zhang L."/>
            <person name="Zhou B."/>
            <person name="Peng R."/>
            <person name="Zhang X."/>
            <person name="Liu F."/>
        </authorList>
    </citation>
    <scope>NUCLEOTIDE SEQUENCE [LARGE SCALE GENOMIC DNA]</scope>
    <source>
        <strain evidence="14">cv. PA1801</strain>
    </source>
</reference>
<feature type="region of interest" description="Disordered" evidence="9">
    <location>
        <begin position="60"/>
        <end position="148"/>
    </location>
</feature>
<protein>
    <submittedName>
        <fullName evidence="13">Lysine-specific demethylase JMJ25-like</fullName>
    </submittedName>
</protein>
<dbReference type="CDD" id="cd02208">
    <property type="entry name" value="cupin_RmlC-like"/>
    <property type="match status" value="1"/>
</dbReference>
<organism evidence="13 14">
    <name type="scientific">Gossypium australe</name>
    <dbReference type="NCBI Taxonomy" id="47621"/>
    <lineage>
        <taxon>Eukaryota</taxon>
        <taxon>Viridiplantae</taxon>
        <taxon>Streptophyta</taxon>
        <taxon>Embryophyta</taxon>
        <taxon>Tracheophyta</taxon>
        <taxon>Spermatophyta</taxon>
        <taxon>Magnoliopsida</taxon>
        <taxon>eudicotyledons</taxon>
        <taxon>Gunneridae</taxon>
        <taxon>Pentapetalae</taxon>
        <taxon>rosids</taxon>
        <taxon>malvids</taxon>
        <taxon>Malvales</taxon>
        <taxon>Malvaceae</taxon>
        <taxon>Malvoideae</taxon>
        <taxon>Gossypium</taxon>
    </lineage>
</organism>
<accession>A0A5B6U3L0</accession>
<evidence type="ECO:0000256" key="5">
    <source>
        <dbReference type="ARBA" id="ARBA00023163"/>
    </source>
</evidence>
<dbReference type="Pfam" id="PF10497">
    <property type="entry name" value="zf-4CXXC_R1"/>
    <property type="match status" value="1"/>
</dbReference>